<dbReference type="InterPro" id="IPR001680">
    <property type="entry name" value="WD40_rpt"/>
</dbReference>
<keyword evidence="3" id="KW-0472">Membrane</keyword>
<feature type="compositionally biased region" description="Polar residues" evidence="2">
    <location>
        <begin position="1539"/>
        <end position="1552"/>
    </location>
</feature>
<dbReference type="InterPro" id="IPR022033">
    <property type="entry name" value="Rav1p_C"/>
</dbReference>
<dbReference type="PROSITE" id="PS50082">
    <property type="entry name" value="WD_REPEATS_2"/>
    <property type="match status" value="2"/>
</dbReference>
<evidence type="ECO:0000259" key="4">
    <source>
        <dbReference type="Pfam" id="PF12234"/>
    </source>
</evidence>
<feature type="region of interest" description="Disordered" evidence="2">
    <location>
        <begin position="448"/>
        <end position="505"/>
    </location>
</feature>
<feature type="region of interest" description="Disordered" evidence="2">
    <location>
        <begin position="1502"/>
        <end position="1552"/>
    </location>
</feature>
<feature type="compositionally biased region" description="Basic and acidic residues" evidence="2">
    <location>
        <begin position="472"/>
        <end position="481"/>
    </location>
</feature>
<keyword evidence="3" id="KW-0812">Transmembrane</keyword>
<dbReference type="Pfam" id="PF12234">
    <property type="entry name" value="Rav1p_C"/>
    <property type="match status" value="2"/>
</dbReference>
<evidence type="ECO:0000313" key="6">
    <source>
        <dbReference type="Proteomes" id="UP000192578"/>
    </source>
</evidence>
<dbReference type="InterPro" id="IPR036322">
    <property type="entry name" value="WD40_repeat_dom_sf"/>
</dbReference>
<dbReference type="Pfam" id="PF00400">
    <property type="entry name" value="WD40"/>
    <property type="match status" value="3"/>
</dbReference>
<dbReference type="FunFam" id="2.130.10.10:FF:000651">
    <property type="entry name" value="RaBConnectin related"/>
    <property type="match status" value="1"/>
</dbReference>
<dbReference type="InterPro" id="IPR052208">
    <property type="entry name" value="DmX-like/RAVE_component"/>
</dbReference>
<sequence length="3181" mass="353777">MNRHQVITGAVNCGDHCYSVGTVEGVNFTAYGTGCDIVVLSSDFQRVQIIPGHGGGVQVTCIDCSKDTGKIAACYGTKVHIYEPTPLFHRTSAHRLDYQWMETGVLHCDSIVTALTWNQEGTRLLTAGHVIQLWSAPLIPESAQPQQPPTSGQINGHMVNFSLGENDQDNMDHDGLERWKELWSMKTSSPVAHIDFSPDGCLFATVAKGDRLVKVWYPHRNFIFASQQGQDFAHGETEQNYSFVYLPHPRAVTSFSWRKTSRYMPKGAVANMLLTSCMDNISRLWVETILPDDGLLNIQHLDPLVSQNAKYRQHQHKHGFVERLKHMRKSFKKARTQRDRETHQQPHSNGINSGVRKDPVATLPTSDSAHNFMHKFGVHGTGVSPECHFHLAVSINADTDIPLVPLLSSGSGEPLSFVIHWLNNKEMNFTWQAEKLLHDLCKKALQTDRPEEGNDIQNGSPDPLEEDEEEYDERRSEEKEAVTPNGQPPPSIAASAASAKQKKKGNTFGTLRKKIRIPHIRSTELFDDETVSVTSSANRSQYLQQNSVASVAGSVVGSGMIADQNGSAPGDTLDREIENLVRYWHKNADLLFSIHPLDGSFLVWLVEWLDEEQPGSFRQPQVSFASRIPQALPLGDSVTTCSNLEVYSTHSSYLDLYSMLKLSDDRTALYQETNVEPPVVSMISCHQNGSLNLWRINFSDAAEFSTVVSLGHIGRVCGHRFRVNDMVSHPVLPLLLTTSHHNTSGDGEKLPVTPTSKRKMSQAVINFNLGKGFCSEMILWKVDPVGPLSKSGGITELARINSGELSAFSNCAWVPTMLPCWTLGNLSQTPSACFVASDGVSLRIYQAVIDAQMLLAEMYCNLRKPSIPHSESTVSTASSIGGRSDTGANLDDFNIVSLQSSAHPGCILALDHITDARNDWHNTQFLHIFNEHILRGRPSAVDLPQRGGVTQLEAVVDLTSLTVFEENFYLTVIEKGSKGGSLIHMWSISISSKQNQDNVDNISRTSGGGLSGGEDDDLENFENGLLEGQKTPGSKLSPSNLRINTAKVCCQPLPLPDGIEVVHATPAAGHLSSSAIYPACYAPYLIATSCSDGTVRFWRCHIEEGVTVKTKSYFWEEWKMMLGHSSCLTVPGRILGLSCAYSARVACAYKASVDHIRQEREDSPQYTMTVAIFECESTGGSEWVQEDKIAVRGVHFAQTASPLPDTEESFLAFRREKKSVENLSRFLSGHENFLPSVSSVSNFRRVCTDNPGGRKARQSVTLDWVSTEDGSHVLTIGLGPQIMVFAAVSNDIAQENMKALALETTTTKRPLLRQASSFAAPVNKGVYRWMRLRMIMLDSQDGAPMIPNQLTWVRTGLLVLGMDNEMYVYSQWKKTTEDLIEGAVATAAAMDARDLSDYNLVRMGASPSRMKVTRTMPSLMSSDQLKKLKNKKTLAQISQTGKNVPEKDIIVDRGLFEAARIASPVLPQYHPKQLTELLNFGRLRRVQAILAHLLRCIRSAVPTNNTDPYGDNMEDGERSSLSRQLSLQNNRRKSIVGLSPTNAREQPLGQQNTTDEFQPLDYIEIDSIPPLPLFALLEADNYTGKRGDAEENYDALFSTTNDETDQSLDDLLDADDEEEQAKKRRKARHEPVDMYAFVPHDATHLVHYLTHMHLPGLSSLDQMHLLALADTVANCSGKLTIEQDQEEGAQDSRATAENVDPCGLRYLLAVRQHVYLMRCVPHHQRAKLQKQGIETSYIAWAFHSENQQELLAAVSHIVPGDLKWSDFKELGVGWWLKSNALLKTVVEKMAKNAFQASQNPLDAALFYLALKRKKVLAALFKLVADQRMIDFFSNDFKEDRWRKAALKNAFALLGKQRFEHAAAFFLLGGAVKDAVDIIMTKLNDVQLALTVVRLYEGDEFGTVSENQTRVLQDYVIDSIHDDIQGSDDHSLLASQDPFQKSMAHWLLRDYNAALQTLLEDDRELGSAAKPSIFNFYDYLRNHPIVVRQVQASTKAQKKDCISSVERRLFFKTAHVYFRAGCPQLALEVLCKLPEFFYDDVPDLSVAVKGVNGLESVGTPVRAPPLLEVEAVDWSAPVLTVKEDKFEIKWDDEEEEDCSETGSVKEFGLPEKKSAPASRRSSVLSSTVQDLSKRTDIMAQQLKFIAGLKILMEELSTLATGIETDGGQLRFILYMWLEKEVEILKLLCYKSGTALSRKLQQVKAMNEEVDERVMSYQEEKPSLHEVMLADKMDFDARLQRVTRRKTWLKANQQLLRSLIHYCQIYGGNGGGLASVYMELTLLAHELYQGSVQQQQQLLTPLPFLTTLPLLSAFLTGPMTISSDPVNFVSNMSQDLLRTVAERRGPPSHGEPIGPIYILRDIALALSACVYQSLCDSDSSQVRNVQQNPSAVLEGFAATLLNSGGYIFTMQQRKRRMTSTTDHRLIPTTQPSKWPGVQSLRALLARERDENAPRLYVLLMEAFIAVYMSLLTTGLALRDVNLLYRLVGINFNVKTWSNVFGGGAKKVVRTASVERKRSDASSISQPNSEAAKHRNLLNAKVLGHAPGKSPSTPGTKVSTPVTFAPDPQMGANMFQEVFVPPESSIVSCVLNKPLVDTFADPPFADYDSNDSQSDDEEPDHVSDSEMDDAVTRRFDNEHLDPNSYSWAILRLVIVKAATRVVQQVLTTVSVDQQDLPVISPALHLTMRVLEKWQNSAVHSLDDFGAAPEHYIPRTYSGEAPQSKKSPYAVLLDPDNTPFQTDKPSALPIKRLWTYLIHQDYLQETFVKFMFKRRRADLPSLDTIAELTAAEDTPKMARDAIRIVHKDQDIVTAFAVNRANPRMIVLSTARDITEINISSLLHPEEWLQDEGEFGLLTMKNQAAVEKADPEFLVLQTPSDQPPTDNVSRSAASSQMLSHYQVSSRGAYVTFKRPCKEVRRLCPHPMLPYYVSGSADGIIRLWEFGHPKELTAVKASANMAKINHLEFSSQGNKFAAGDADGLVSFWQLGTCSNNAAPYFSLQCHNKTCSAFTFLGSSSVIATAGHASESRNVAIWDTLLPPKKSMVASFVCHDTGSSALVYAAQHNLLITCGKKGDVCLFDIRQRQLRHKFQAHDSAIRAIALDPTEEYFVTGSAEGDVKVWGLSIHNLLLSLPEEHKKQTFFRNSSNGVMQLDVDSNNRLFSCGADGFFKIRSLQPADYVVQTL</sequence>
<proteinExistence type="predicted"/>
<evidence type="ECO:0000256" key="1">
    <source>
        <dbReference type="PROSITE-ProRule" id="PRU00221"/>
    </source>
</evidence>
<feature type="region of interest" description="Disordered" evidence="2">
    <location>
        <begin position="2091"/>
        <end position="2119"/>
    </location>
</feature>
<feature type="repeat" description="WD" evidence="1">
    <location>
        <begin position="2951"/>
        <end position="2984"/>
    </location>
</feature>
<keyword evidence="3" id="KW-1133">Transmembrane helix</keyword>
<dbReference type="InterPro" id="IPR015943">
    <property type="entry name" value="WD40/YVTN_repeat-like_dom_sf"/>
</dbReference>
<dbReference type="PROSITE" id="PS50294">
    <property type="entry name" value="WD_REPEATS_REGION"/>
    <property type="match status" value="1"/>
</dbReference>
<dbReference type="SUPFAM" id="SSF50978">
    <property type="entry name" value="WD40 repeat-like"/>
    <property type="match status" value="2"/>
</dbReference>
<protein>
    <submittedName>
        <fullName evidence="5">DmX-like protein 2</fullName>
    </submittedName>
</protein>
<reference evidence="6" key="1">
    <citation type="submission" date="2017-01" db="EMBL/GenBank/DDBJ databases">
        <title>Comparative genomics of anhydrobiosis in the tardigrade Hypsibius dujardini.</title>
        <authorList>
            <person name="Yoshida Y."/>
            <person name="Koutsovoulos G."/>
            <person name="Laetsch D."/>
            <person name="Stevens L."/>
            <person name="Kumar S."/>
            <person name="Horikawa D."/>
            <person name="Ishino K."/>
            <person name="Komine S."/>
            <person name="Tomita M."/>
            <person name="Blaxter M."/>
            <person name="Arakawa K."/>
        </authorList>
    </citation>
    <scope>NUCLEOTIDE SEQUENCE [LARGE SCALE GENOMIC DNA]</scope>
    <source>
        <strain evidence="6">Z151</strain>
    </source>
</reference>
<dbReference type="SMART" id="SM00320">
    <property type="entry name" value="WD40"/>
    <property type="match status" value="11"/>
</dbReference>
<feature type="compositionally biased region" description="Polar residues" evidence="2">
    <location>
        <begin position="2547"/>
        <end position="2559"/>
    </location>
</feature>
<dbReference type="PANTHER" id="PTHR13950:SF9">
    <property type="entry name" value="RABCONNECTIN-3A"/>
    <property type="match status" value="1"/>
</dbReference>
<feature type="domain" description="RAVE complex protein Rav1 C-terminal" evidence="4">
    <location>
        <begin position="1328"/>
        <end position="1526"/>
    </location>
</feature>
<comment type="caution">
    <text evidence="5">The sequence shown here is derived from an EMBL/GenBank/DDBJ whole genome shotgun (WGS) entry which is preliminary data.</text>
</comment>
<keyword evidence="6" id="KW-1185">Reference proteome</keyword>
<dbReference type="GO" id="GO:0043291">
    <property type="term" value="C:RAVE complex"/>
    <property type="evidence" value="ECO:0007669"/>
    <property type="project" value="TreeGrafter"/>
</dbReference>
<evidence type="ECO:0000256" key="3">
    <source>
        <dbReference type="SAM" id="Phobius"/>
    </source>
</evidence>
<feature type="transmembrane region" description="Helical" evidence="3">
    <location>
        <begin position="2389"/>
        <end position="2407"/>
    </location>
</feature>
<dbReference type="GO" id="GO:0007035">
    <property type="term" value="P:vacuolar acidification"/>
    <property type="evidence" value="ECO:0007669"/>
    <property type="project" value="TreeGrafter"/>
</dbReference>
<dbReference type="Gene3D" id="2.130.10.10">
    <property type="entry name" value="YVTN repeat-like/Quinoprotein amine dehydrogenase"/>
    <property type="match status" value="3"/>
</dbReference>
<dbReference type="OrthoDB" id="342131at2759"/>
<evidence type="ECO:0000313" key="5">
    <source>
        <dbReference type="EMBL" id="OWA51395.1"/>
    </source>
</evidence>
<accession>A0A9X6RKZ8</accession>
<organism evidence="5 6">
    <name type="scientific">Hypsibius exemplaris</name>
    <name type="common">Freshwater tardigrade</name>
    <dbReference type="NCBI Taxonomy" id="2072580"/>
    <lineage>
        <taxon>Eukaryota</taxon>
        <taxon>Metazoa</taxon>
        <taxon>Ecdysozoa</taxon>
        <taxon>Tardigrada</taxon>
        <taxon>Eutardigrada</taxon>
        <taxon>Parachela</taxon>
        <taxon>Hypsibioidea</taxon>
        <taxon>Hypsibiidae</taxon>
        <taxon>Hypsibius</taxon>
    </lineage>
</organism>
<gene>
    <name evidence="5" type="ORF">BV898_15879</name>
</gene>
<keyword evidence="1" id="KW-0853">WD repeat</keyword>
<name>A0A9X6RKZ8_HYPEX</name>
<feature type="domain" description="RAVE complex protein Rav1 C-terminal" evidence="4">
    <location>
        <begin position="1601"/>
        <end position="2027"/>
    </location>
</feature>
<feature type="region of interest" description="Disordered" evidence="2">
    <location>
        <begin position="2599"/>
        <end position="2623"/>
    </location>
</feature>
<dbReference type="PANTHER" id="PTHR13950">
    <property type="entry name" value="RABCONNECTIN-RELATED"/>
    <property type="match status" value="1"/>
</dbReference>
<dbReference type="EMBL" id="MTYJ01000225">
    <property type="protein sequence ID" value="OWA51395.1"/>
    <property type="molecule type" value="Genomic_DNA"/>
</dbReference>
<dbReference type="Proteomes" id="UP000192578">
    <property type="component" value="Unassembled WGS sequence"/>
</dbReference>
<feature type="transmembrane region" description="Helical" evidence="3">
    <location>
        <begin position="2453"/>
        <end position="2475"/>
    </location>
</feature>
<feature type="region of interest" description="Disordered" evidence="2">
    <location>
        <begin position="2540"/>
        <end position="2560"/>
    </location>
</feature>
<feature type="region of interest" description="Disordered" evidence="2">
    <location>
        <begin position="331"/>
        <end position="366"/>
    </location>
</feature>
<feature type="repeat" description="WD" evidence="1">
    <location>
        <begin position="3087"/>
        <end position="3128"/>
    </location>
</feature>
<evidence type="ECO:0000256" key="2">
    <source>
        <dbReference type="SAM" id="MobiDB-lite"/>
    </source>
</evidence>